<dbReference type="PANTHER" id="PTHR35791">
    <property type="entry name" value="UPF0754 MEMBRANE PROTEIN YHEB"/>
    <property type="match status" value="1"/>
</dbReference>
<keyword evidence="5 7" id="KW-1133">Transmembrane helix</keyword>
<evidence type="ECO:0000256" key="4">
    <source>
        <dbReference type="ARBA" id="ARBA00022692"/>
    </source>
</evidence>
<comment type="caution">
    <text evidence="8">The sequence shown here is derived from an EMBL/GenBank/DDBJ whole genome shotgun (WGS) entry which is preliminary data.</text>
</comment>
<dbReference type="Pfam" id="PF04286">
    <property type="entry name" value="DUF445"/>
    <property type="match status" value="1"/>
</dbReference>
<keyword evidence="4 7" id="KW-0812">Transmembrane</keyword>
<organism evidence="8 9">
    <name type="scientific">Listeria newyorkensis</name>
    <dbReference type="NCBI Taxonomy" id="1497681"/>
    <lineage>
        <taxon>Bacteria</taxon>
        <taxon>Bacillati</taxon>
        <taxon>Bacillota</taxon>
        <taxon>Bacilli</taxon>
        <taxon>Bacillales</taxon>
        <taxon>Listeriaceae</taxon>
        <taxon>Listeria</taxon>
    </lineage>
</organism>
<dbReference type="Proteomes" id="UP000569903">
    <property type="component" value="Unassembled WGS sequence"/>
</dbReference>
<keyword evidence="6 7" id="KW-0472">Membrane</keyword>
<evidence type="ECO:0000313" key="9">
    <source>
        <dbReference type="Proteomes" id="UP000569903"/>
    </source>
</evidence>
<gene>
    <name evidence="8" type="ORF">HB850_14275</name>
</gene>
<sequence>MSGWMTILFMVIVGAFIGAATNFIAIRMLFRPFEAKYIGKWRIPFTPGVIPKRREELAVKIGEVVAEHLLTNEAVQAKLSEEELRAELIVTANELVQEKLAIETTPRELLAQWDMTAIGDTAHDKIATVLKGQLDQFFVKRNELAVKNVLPDVVHEELARKIPAISAQTLAKIGLFTASDAGKLQIKAMIERILAERGKVGGMVGLFLNNDTFVTRMQKEVVKFIGKPETEAVLEALIVSEWQQFSERALLVDVMPIEKQEQFSEQLIAEIMRTVQLEKWMDTPVQDWIRPYEQDILDKVVPFLVDAVLQFASEHSAEVMERLEIGKMVQHQIEAFSLREMEQIVLDISGKELKMITYLGGFLGGFIGILQGIIAIWF</sequence>
<dbReference type="PANTHER" id="PTHR35791:SF1">
    <property type="entry name" value="UPF0754 MEMBRANE PROTEIN YHEB"/>
    <property type="match status" value="1"/>
</dbReference>
<evidence type="ECO:0000256" key="5">
    <source>
        <dbReference type="ARBA" id="ARBA00022989"/>
    </source>
</evidence>
<dbReference type="AlphaFoldDB" id="A0A841Z032"/>
<accession>A0A841Z032</accession>
<dbReference type="InterPro" id="IPR016991">
    <property type="entry name" value="UCP032178"/>
</dbReference>
<name>A0A841Z032_9LIST</name>
<evidence type="ECO:0000256" key="1">
    <source>
        <dbReference type="ARBA" id="ARBA00004651"/>
    </source>
</evidence>
<comment type="similarity">
    <text evidence="2">Belongs to the UPF0754 family.</text>
</comment>
<dbReference type="PIRSF" id="PIRSF032178">
    <property type="entry name" value="UCP032178"/>
    <property type="match status" value="1"/>
</dbReference>
<feature type="transmembrane region" description="Helical" evidence="7">
    <location>
        <begin position="356"/>
        <end position="377"/>
    </location>
</feature>
<evidence type="ECO:0000256" key="3">
    <source>
        <dbReference type="ARBA" id="ARBA00022475"/>
    </source>
</evidence>
<proteinExistence type="inferred from homology"/>
<dbReference type="GO" id="GO:0005886">
    <property type="term" value="C:plasma membrane"/>
    <property type="evidence" value="ECO:0007669"/>
    <property type="project" value="UniProtKB-SubCell"/>
</dbReference>
<protein>
    <submittedName>
        <fullName evidence="8">DUF445 domain-containing protein</fullName>
    </submittedName>
</protein>
<evidence type="ECO:0000313" key="8">
    <source>
        <dbReference type="EMBL" id="MBC1458928.1"/>
    </source>
</evidence>
<dbReference type="EMBL" id="JAARQN010000017">
    <property type="protein sequence ID" value="MBC1458928.1"/>
    <property type="molecule type" value="Genomic_DNA"/>
</dbReference>
<evidence type="ECO:0000256" key="6">
    <source>
        <dbReference type="ARBA" id="ARBA00023136"/>
    </source>
</evidence>
<feature type="transmembrane region" description="Helical" evidence="7">
    <location>
        <begin position="6"/>
        <end position="30"/>
    </location>
</feature>
<dbReference type="InterPro" id="IPR007383">
    <property type="entry name" value="DUF445"/>
</dbReference>
<keyword evidence="3" id="KW-1003">Cell membrane</keyword>
<reference evidence="8 9" key="1">
    <citation type="submission" date="2020-03" db="EMBL/GenBank/DDBJ databases">
        <title>Soil Listeria distribution.</title>
        <authorList>
            <person name="Liao J."/>
            <person name="Wiedmann M."/>
        </authorList>
    </citation>
    <scope>NUCLEOTIDE SEQUENCE [LARGE SCALE GENOMIC DNA]</scope>
    <source>
        <strain evidence="8 9">FSL L7-1614</strain>
    </source>
</reference>
<comment type="subcellular location">
    <subcellularLocation>
        <location evidence="1">Cell membrane</location>
        <topology evidence="1">Multi-pass membrane protein</topology>
    </subcellularLocation>
</comment>
<dbReference type="RefSeq" id="WP_185390105.1">
    <property type="nucleotide sequence ID" value="NZ_JAARQN010000017.1"/>
</dbReference>
<evidence type="ECO:0000256" key="7">
    <source>
        <dbReference type="SAM" id="Phobius"/>
    </source>
</evidence>
<evidence type="ECO:0000256" key="2">
    <source>
        <dbReference type="ARBA" id="ARBA00008053"/>
    </source>
</evidence>